<organism evidence="1 2">
    <name type="scientific">Rhynchosporium graminicola</name>
    <dbReference type="NCBI Taxonomy" id="2792576"/>
    <lineage>
        <taxon>Eukaryota</taxon>
        <taxon>Fungi</taxon>
        <taxon>Dikarya</taxon>
        <taxon>Ascomycota</taxon>
        <taxon>Pezizomycotina</taxon>
        <taxon>Leotiomycetes</taxon>
        <taxon>Helotiales</taxon>
        <taxon>Ploettnerulaceae</taxon>
        <taxon>Rhynchosporium</taxon>
    </lineage>
</organism>
<dbReference type="Proteomes" id="UP000178129">
    <property type="component" value="Unassembled WGS sequence"/>
</dbReference>
<reference evidence="2" key="1">
    <citation type="submission" date="2016-03" db="EMBL/GenBank/DDBJ databases">
        <authorList>
            <person name="Ploux O."/>
        </authorList>
    </citation>
    <scope>NUCLEOTIDE SEQUENCE [LARGE SCALE GENOMIC DNA]</scope>
    <source>
        <strain evidence="2">UK7</strain>
    </source>
</reference>
<gene>
    <name evidence="1" type="ORF">RCO7_15169</name>
</gene>
<comment type="caution">
    <text evidence="1">The sequence shown here is derived from an EMBL/GenBank/DDBJ whole genome shotgun (WGS) entry which is preliminary data.</text>
</comment>
<evidence type="ECO:0000313" key="2">
    <source>
        <dbReference type="Proteomes" id="UP000178129"/>
    </source>
</evidence>
<evidence type="ECO:0000313" key="1">
    <source>
        <dbReference type="EMBL" id="CZT12100.1"/>
    </source>
</evidence>
<accession>A0A1E1LNR5</accession>
<dbReference type="InParanoid" id="A0A1E1LNR5"/>
<protein>
    <submittedName>
        <fullName evidence="1">Uncharacterized protein</fullName>
    </submittedName>
</protein>
<keyword evidence="2" id="KW-1185">Reference proteome</keyword>
<proteinExistence type="predicted"/>
<dbReference type="AlphaFoldDB" id="A0A1E1LNR5"/>
<dbReference type="EMBL" id="FJUW01000068">
    <property type="protein sequence ID" value="CZT12100.1"/>
    <property type="molecule type" value="Genomic_DNA"/>
</dbReference>
<sequence length="42" mass="4889">MGTVMHTVEIRRKPPGFADRPVSQFLWRVNEARQVSSKSIEF</sequence>
<name>A0A1E1LNR5_9HELO</name>